<reference evidence="1 2" key="1">
    <citation type="submission" date="2018-08" db="EMBL/GenBank/DDBJ databases">
        <title>Genomic investigation of the strawberry pathogen Phytophthora fragariae indicates pathogenicity is determined by transcriptional variation in three key races.</title>
        <authorList>
            <person name="Adams T.M."/>
            <person name="Armitage A.D."/>
            <person name="Sobczyk M.K."/>
            <person name="Bates H.J."/>
            <person name="Dunwell J.M."/>
            <person name="Nellist C.F."/>
            <person name="Harrison R.J."/>
        </authorList>
    </citation>
    <scope>NUCLEOTIDE SEQUENCE [LARGE SCALE GENOMIC DNA]</scope>
    <source>
        <strain evidence="1 2">NOV-5</strain>
    </source>
</reference>
<organism evidence="1 2">
    <name type="scientific">Phytophthora fragariae</name>
    <dbReference type="NCBI Taxonomy" id="53985"/>
    <lineage>
        <taxon>Eukaryota</taxon>
        <taxon>Sar</taxon>
        <taxon>Stramenopiles</taxon>
        <taxon>Oomycota</taxon>
        <taxon>Peronosporomycetes</taxon>
        <taxon>Peronosporales</taxon>
        <taxon>Peronosporaceae</taxon>
        <taxon>Phytophthora</taxon>
    </lineage>
</organism>
<comment type="caution">
    <text evidence="1">The sequence shown here is derived from an EMBL/GenBank/DDBJ whole genome shotgun (WGS) entry which is preliminary data.</text>
</comment>
<gene>
    <name evidence="1" type="ORF">PF006_g3225</name>
</gene>
<evidence type="ECO:0000313" key="2">
    <source>
        <dbReference type="Proteomes" id="UP000440732"/>
    </source>
</evidence>
<name>A0A6A3ULT7_9STRA</name>
<dbReference type="Proteomes" id="UP000440732">
    <property type="component" value="Unassembled WGS sequence"/>
</dbReference>
<protein>
    <submittedName>
        <fullName evidence="1">Uncharacterized protein</fullName>
    </submittedName>
</protein>
<dbReference type="AlphaFoldDB" id="A0A6A3ULT7"/>
<proteinExistence type="predicted"/>
<sequence length="346" mass="39180">MKLFDNMIETVHVNESHFYVTQPTRRFLMLSDDEGHARRLRSKRYITKQTEHNITGVSTLLLKPSSLRSKTCMTEIISQLPPQLKCRLSVMSGELLTICSDKVPGHGFIFMIADCYDILHGHIKRTNHAPQKDYIQVATDSNAMEAQFSTIWLKARIRKHGHATFVLMLYDFVSRPRAQRLTSLRRATDSLIQEQLPRIVAYMPEHTIVGVPASERYAVIIQAQSPGDAPVQAPGDATIRQLRFIVEEEDHTNSNINAVAMVSNFSMLITNMLGPLPALLAKEEIARWKSELILRSPTSILDVITYGTKRYNAALGDTNNKYDRWYNTGRVLAATDTRVCLPAEAR</sequence>
<accession>A0A6A3ULT7</accession>
<evidence type="ECO:0000313" key="1">
    <source>
        <dbReference type="EMBL" id="KAE9152570.1"/>
    </source>
</evidence>
<dbReference type="EMBL" id="QXGA01000100">
    <property type="protein sequence ID" value="KAE9152570.1"/>
    <property type="molecule type" value="Genomic_DNA"/>
</dbReference>